<name>A0A835RUA3_VANPL</name>
<dbReference type="OrthoDB" id="418131at2759"/>
<keyword evidence="2" id="KW-1185">Reference proteome</keyword>
<reference evidence="1 2" key="1">
    <citation type="journal article" date="2020" name="Nat. Food">
        <title>A phased Vanilla planifolia genome enables genetic improvement of flavour and production.</title>
        <authorList>
            <person name="Hasing T."/>
            <person name="Tang H."/>
            <person name="Brym M."/>
            <person name="Khazi F."/>
            <person name="Huang T."/>
            <person name="Chambers A.H."/>
        </authorList>
    </citation>
    <scope>NUCLEOTIDE SEQUENCE [LARGE SCALE GENOMIC DNA]</scope>
    <source>
        <tissue evidence="1">Leaf</tissue>
    </source>
</reference>
<sequence>MDFDDDKSVNNDDMWEWQDGDYLLKENPSSDISRCLWDEMNQSEESLMFMLNEQTPIKDCADFDYEIAKTGDYASKLVEECIDFSQQKRRRMLHFPVDSKENAITNMQSSSIFLRAKEREDEQIDDEPSPSINVEWTSHWHLGISDGTCALNSEAWDQPSDGWLDNCLEDRIAKGGTDETAAPEQDLSCDEAYKKEVDITESNNFAADMETDLVHDNWPTPLCKILKGRKSMIKTSAKLTTSVAYPFALIKPCGVEGDLTLKDINQRLHTPPPSRSMHIQGNNHSLSYHTSAFSGKPVVVKTKIRTEGGKGSITIMRTKG</sequence>
<dbReference type="Proteomes" id="UP000636800">
    <property type="component" value="Chromosome 1"/>
</dbReference>
<dbReference type="PANTHER" id="PTHR33385:SF4">
    <property type="entry name" value="PROTEIN XRI1"/>
    <property type="match status" value="1"/>
</dbReference>
<evidence type="ECO:0008006" key="3">
    <source>
        <dbReference type="Google" id="ProtNLM"/>
    </source>
</evidence>
<evidence type="ECO:0000313" key="2">
    <source>
        <dbReference type="Proteomes" id="UP000636800"/>
    </source>
</evidence>
<dbReference type="GO" id="GO:0007140">
    <property type="term" value="P:male meiotic nuclear division"/>
    <property type="evidence" value="ECO:0007669"/>
    <property type="project" value="InterPro"/>
</dbReference>
<protein>
    <recommendedName>
        <fullName evidence="3">Protein XRI1</fullName>
    </recommendedName>
</protein>
<accession>A0A835RUA3</accession>
<proteinExistence type="predicted"/>
<dbReference type="GO" id="GO:0007143">
    <property type="term" value="P:female meiotic nuclear division"/>
    <property type="evidence" value="ECO:0007669"/>
    <property type="project" value="InterPro"/>
</dbReference>
<comment type="caution">
    <text evidence="1">The sequence shown here is derived from an EMBL/GenBank/DDBJ whole genome shotgun (WGS) entry which is preliminary data.</text>
</comment>
<dbReference type="PANTHER" id="PTHR33385">
    <property type="entry name" value="PROTEIN XRI1"/>
    <property type="match status" value="1"/>
</dbReference>
<gene>
    <name evidence="1" type="ORF">HPP92_000350</name>
</gene>
<organism evidence="1 2">
    <name type="scientific">Vanilla planifolia</name>
    <name type="common">Vanilla</name>
    <dbReference type="NCBI Taxonomy" id="51239"/>
    <lineage>
        <taxon>Eukaryota</taxon>
        <taxon>Viridiplantae</taxon>
        <taxon>Streptophyta</taxon>
        <taxon>Embryophyta</taxon>
        <taxon>Tracheophyta</taxon>
        <taxon>Spermatophyta</taxon>
        <taxon>Magnoliopsida</taxon>
        <taxon>Liliopsida</taxon>
        <taxon>Asparagales</taxon>
        <taxon>Orchidaceae</taxon>
        <taxon>Vanilloideae</taxon>
        <taxon>Vanilleae</taxon>
        <taxon>Vanilla</taxon>
    </lineage>
</organism>
<evidence type="ECO:0000313" key="1">
    <source>
        <dbReference type="EMBL" id="KAG0495659.1"/>
    </source>
</evidence>
<dbReference type="AlphaFoldDB" id="A0A835RUA3"/>
<dbReference type="InterPro" id="IPR039933">
    <property type="entry name" value="XRI1"/>
</dbReference>
<dbReference type="EMBL" id="JADCNL010000001">
    <property type="protein sequence ID" value="KAG0495659.1"/>
    <property type="molecule type" value="Genomic_DNA"/>
</dbReference>